<dbReference type="EMBL" id="BNBI01000007">
    <property type="protein sequence ID" value="GHF08065.1"/>
    <property type="molecule type" value="Genomic_DNA"/>
</dbReference>
<dbReference type="SFLD" id="SFLDG01386">
    <property type="entry name" value="main_SPASM_domain-containing"/>
    <property type="match status" value="1"/>
</dbReference>
<evidence type="ECO:0000313" key="9">
    <source>
        <dbReference type="EMBL" id="GHF08065.1"/>
    </source>
</evidence>
<comment type="caution">
    <text evidence="9">The sequence shown here is derived from an EMBL/GenBank/DDBJ whole genome shotgun (WGS) entry which is preliminary data.</text>
</comment>
<evidence type="ECO:0000259" key="8">
    <source>
        <dbReference type="PROSITE" id="PS51918"/>
    </source>
</evidence>
<accession>A0A919E101</accession>
<dbReference type="SFLD" id="SFLDG01067">
    <property type="entry name" value="SPASM/twitch_domain_containing"/>
    <property type="match status" value="1"/>
</dbReference>
<dbReference type="PANTHER" id="PTHR43273:SF3">
    <property type="entry name" value="ANAEROBIC SULFATASE-MATURATING ENZYME HOMOLOG ASLB-RELATED"/>
    <property type="match status" value="1"/>
</dbReference>
<organism evidence="9 10">
    <name type="scientific">Streptomyces fumanus</name>
    <dbReference type="NCBI Taxonomy" id="67302"/>
    <lineage>
        <taxon>Bacteria</taxon>
        <taxon>Bacillati</taxon>
        <taxon>Actinomycetota</taxon>
        <taxon>Actinomycetes</taxon>
        <taxon>Kitasatosporales</taxon>
        <taxon>Streptomycetaceae</taxon>
        <taxon>Streptomyces</taxon>
    </lineage>
</organism>
<evidence type="ECO:0000256" key="3">
    <source>
        <dbReference type="ARBA" id="ARBA00022723"/>
    </source>
</evidence>
<dbReference type="Proteomes" id="UP000630718">
    <property type="component" value="Unassembled WGS sequence"/>
</dbReference>
<dbReference type="InterPro" id="IPR023867">
    <property type="entry name" value="Sulphatase_maturase_rSAM"/>
</dbReference>
<feature type="domain" description="Radical SAM core" evidence="8">
    <location>
        <begin position="124"/>
        <end position="353"/>
    </location>
</feature>
<dbReference type="GO" id="GO:0051536">
    <property type="term" value="F:iron-sulfur cluster binding"/>
    <property type="evidence" value="ECO:0007669"/>
    <property type="project" value="UniProtKB-KW"/>
</dbReference>
<comment type="similarity">
    <text evidence="6">Belongs to the radical SAM superfamily. Anaerobic sulfatase-maturating enzyme family.</text>
</comment>
<keyword evidence="2" id="KW-0949">S-adenosyl-L-methionine</keyword>
<dbReference type="SFLD" id="SFLDS00029">
    <property type="entry name" value="Radical_SAM"/>
    <property type="match status" value="1"/>
</dbReference>
<reference evidence="9" key="1">
    <citation type="journal article" date="2014" name="Int. J. Syst. Evol. Microbiol.">
        <title>Complete genome sequence of Corynebacterium casei LMG S-19264T (=DSM 44701T), isolated from a smear-ripened cheese.</title>
        <authorList>
            <consortium name="US DOE Joint Genome Institute (JGI-PGF)"/>
            <person name="Walter F."/>
            <person name="Albersmeier A."/>
            <person name="Kalinowski J."/>
            <person name="Ruckert C."/>
        </authorList>
    </citation>
    <scope>NUCLEOTIDE SEQUENCE</scope>
    <source>
        <strain evidence="9">JCM 4477</strain>
    </source>
</reference>
<dbReference type="CDD" id="cd01335">
    <property type="entry name" value="Radical_SAM"/>
    <property type="match status" value="1"/>
</dbReference>
<dbReference type="SFLD" id="SFLDG01384">
    <property type="entry name" value="thioether_bond_formation_requi"/>
    <property type="match status" value="1"/>
</dbReference>
<keyword evidence="5" id="KW-0411">Iron-sulfur</keyword>
<dbReference type="Pfam" id="PF04055">
    <property type="entry name" value="Radical_SAM"/>
    <property type="match status" value="1"/>
</dbReference>
<sequence>MDVDSSSGGAPRVDLPWPAMPPPKRAAEASQGVVGGVARAAGDSVVNTEVSIFDASDGGAVVHLPLKGRAFRVDERTRRIIEKIVAGQELPEDDVSARVLAVLDKMGIIGGEMEPEPTTRPLQEFRPIEATLILTESCNLGCTYCYASSLPQKSPPMSEEIARAAVDLVLQNASKTDENLALIRYIGGGEPTMEWKLLQSVTDYIRSASQATGVRYRIRLITNGTLLTPDRVAWIRDNIQFVTLSFDILPELQAQRSYADGRSSHSKLVKVIRELVEQGVDFHLRTTVSAQGAARLVDMVKFVHDNTGAASVRFEPMAEIGRSVTQGMAKPLQQEFVESFKEAYRLGRELGIDVTCKMFQNTLRRSSRFCNAEFSVTPEGIVSGCHRYSKDEHDGYDLFRIGRYDGSRFQFDIDRVNALRAIDVHSFPECTSCMARWNCAGGCLSARVSRQGISQSGPLCDLTRELLKFSIEQRVGDPLG</sequence>
<dbReference type="AlphaFoldDB" id="A0A919E101"/>
<name>A0A919E101_9ACTN</name>
<protein>
    <recommendedName>
        <fullName evidence="8">Radical SAM core domain-containing protein</fullName>
    </recommendedName>
</protein>
<keyword evidence="10" id="KW-1185">Reference proteome</keyword>
<proteinExistence type="inferred from homology"/>
<evidence type="ECO:0000256" key="1">
    <source>
        <dbReference type="ARBA" id="ARBA00001966"/>
    </source>
</evidence>
<dbReference type="SUPFAM" id="SSF102114">
    <property type="entry name" value="Radical SAM enzymes"/>
    <property type="match status" value="1"/>
</dbReference>
<keyword evidence="4" id="KW-0408">Iron</keyword>
<dbReference type="PANTHER" id="PTHR43273">
    <property type="entry name" value="ANAEROBIC SULFATASE-MATURATING ENZYME HOMOLOG ASLB-RELATED"/>
    <property type="match status" value="1"/>
</dbReference>
<evidence type="ECO:0000256" key="4">
    <source>
        <dbReference type="ARBA" id="ARBA00023004"/>
    </source>
</evidence>
<feature type="region of interest" description="Disordered" evidence="7">
    <location>
        <begin position="1"/>
        <end position="26"/>
    </location>
</feature>
<gene>
    <name evidence="9" type="ORF">GCM10018772_36450</name>
</gene>
<evidence type="ECO:0000256" key="5">
    <source>
        <dbReference type="ARBA" id="ARBA00023014"/>
    </source>
</evidence>
<keyword evidence="3" id="KW-0479">Metal-binding</keyword>
<dbReference type="NCBIfam" id="TIGR04085">
    <property type="entry name" value="rSAM_more_4Fe4S"/>
    <property type="match status" value="1"/>
</dbReference>
<dbReference type="InterPro" id="IPR013785">
    <property type="entry name" value="Aldolase_TIM"/>
</dbReference>
<dbReference type="GO" id="GO:0046872">
    <property type="term" value="F:metal ion binding"/>
    <property type="evidence" value="ECO:0007669"/>
    <property type="project" value="UniProtKB-KW"/>
</dbReference>
<dbReference type="GO" id="GO:0016491">
    <property type="term" value="F:oxidoreductase activity"/>
    <property type="evidence" value="ECO:0007669"/>
    <property type="project" value="InterPro"/>
</dbReference>
<comment type="cofactor">
    <cofactor evidence="1">
        <name>[4Fe-4S] cluster</name>
        <dbReference type="ChEBI" id="CHEBI:49883"/>
    </cofactor>
</comment>
<dbReference type="InterPro" id="IPR023885">
    <property type="entry name" value="4Fe4S-binding_SPASM_dom"/>
</dbReference>
<evidence type="ECO:0000256" key="2">
    <source>
        <dbReference type="ARBA" id="ARBA00022691"/>
    </source>
</evidence>
<evidence type="ECO:0000313" key="10">
    <source>
        <dbReference type="Proteomes" id="UP000630718"/>
    </source>
</evidence>
<dbReference type="RefSeq" id="WP_190205342.1">
    <property type="nucleotide sequence ID" value="NZ_BNBI01000007.1"/>
</dbReference>
<dbReference type="Gene3D" id="3.20.20.70">
    <property type="entry name" value="Aldolase class I"/>
    <property type="match status" value="1"/>
</dbReference>
<dbReference type="InterPro" id="IPR058240">
    <property type="entry name" value="rSAM_sf"/>
</dbReference>
<evidence type="ECO:0000256" key="7">
    <source>
        <dbReference type="SAM" id="MobiDB-lite"/>
    </source>
</evidence>
<dbReference type="PROSITE" id="PS51918">
    <property type="entry name" value="RADICAL_SAM"/>
    <property type="match status" value="1"/>
</dbReference>
<evidence type="ECO:0000256" key="6">
    <source>
        <dbReference type="ARBA" id="ARBA00023601"/>
    </source>
</evidence>
<reference evidence="9" key="2">
    <citation type="submission" date="2020-09" db="EMBL/GenBank/DDBJ databases">
        <authorList>
            <person name="Sun Q."/>
            <person name="Ohkuma M."/>
        </authorList>
    </citation>
    <scope>NUCLEOTIDE SEQUENCE</scope>
    <source>
        <strain evidence="9">JCM 4477</strain>
    </source>
</reference>
<dbReference type="InterPro" id="IPR007197">
    <property type="entry name" value="rSAM"/>
</dbReference>